<dbReference type="EMBL" id="NKXO01000024">
    <property type="protein sequence ID" value="PKQ68582.1"/>
    <property type="molecule type" value="Genomic_DNA"/>
</dbReference>
<dbReference type="PRINTS" id="PR00045">
    <property type="entry name" value="SIGMA54FCT"/>
</dbReference>
<dbReference type="NCBIfam" id="TIGR02395">
    <property type="entry name" value="rpoN_sigma"/>
    <property type="match status" value="1"/>
</dbReference>
<proteinExistence type="inferred from homology"/>
<comment type="similarity">
    <text evidence="1">Belongs to the sigma-54 factor family.</text>
</comment>
<dbReference type="InterPro" id="IPR038709">
    <property type="entry name" value="RpoN_core-bd_sf"/>
</dbReference>
<dbReference type="PANTHER" id="PTHR32248:SF4">
    <property type="entry name" value="RNA POLYMERASE SIGMA-54 FACTOR"/>
    <property type="match status" value="1"/>
</dbReference>
<gene>
    <name evidence="12" type="ORF">Rain11_1649</name>
</gene>
<dbReference type="InterPro" id="IPR007046">
    <property type="entry name" value="RNA_pol_sigma_54_core-bd"/>
</dbReference>
<keyword evidence="13" id="KW-1185">Reference proteome</keyword>
<accession>A0A2N3IE25</accession>
<dbReference type="Pfam" id="PF04552">
    <property type="entry name" value="Sigma54_DBD"/>
    <property type="match status" value="1"/>
</dbReference>
<dbReference type="PANTHER" id="PTHR32248">
    <property type="entry name" value="RNA POLYMERASE SIGMA-54 FACTOR"/>
    <property type="match status" value="1"/>
</dbReference>
<comment type="caution">
    <text evidence="12">The sequence shown here is derived from an EMBL/GenBank/DDBJ whole genome shotgun (WGS) entry which is preliminary data.</text>
</comment>
<dbReference type="PIRSF" id="PIRSF000774">
    <property type="entry name" value="RpoN"/>
    <property type="match status" value="1"/>
</dbReference>
<dbReference type="PROSITE" id="PS00718">
    <property type="entry name" value="SIGMA54_2"/>
    <property type="match status" value="1"/>
</dbReference>
<keyword evidence="4" id="KW-0548">Nucleotidyltransferase</keyword>
<keyword evidence="8" id="KW-0804">Transcription</keyword>
<keyword evidence="2" id="KW-0240">DNA-directed RNA polymerase</keyword>
<dbReference type="Pfam" id="PF00309">
    <property type="entry name" value="Sigma54_AID"/>
    <property type="match status" value="1"/>
</dbReference>
<evidence type="ECO:0000256" key="4">
    <source>
        <dbReference type="ARBA" id="ARBA00022695"/>
    </source>
</evidence>
<evidence type="ECO:0000256" key="2">
    <source>
        <dbReference type="ARBA" id="ARBA00022478"/>
    </source>
</evidence>
<evidence type="ECO:0000256" key="5">
    <source>
        <dbReference type="ARBA" id="ARBA00023015"/>
    </source>
</evidence>
<evidence type="ECO:0000256" key="3">
    <source>
        <dbReference type="ARBA" id="ARBA00022679"/>
    </source>
</evidence>
<reference evidence="12 13" key="1">
    <citation type="submission" date="2017-06" db="EMBL/GenBank/DDBJ databases">
        <title>Raineya orbicola gen. nov., sp. nov. a slightly thermophilic bacterium of the phylum Bacteroidetes and the description of Raineyaceae fam. nov.</title>
        <authorList>
            <person name="Albuquerque L."/>
            <person name="Polonia A.R.M."/>
            <person name="Barroso C."/>
            <person name="Froufe H.J.C."/>
            <person name="Lage O."/>
            <person name="Lobo-Da-Cunha A."/>
            <person name="Egas C."/>
            <person name="Da Costa M.S."/>
        </authorList>
    </citation>
    <scope>NUCLEOTIDE SEQUENCE [LARGE SCALE GENOMIC DNA]</scope>
    <source>
        <strain evidence="12 13">SPSPC-11</strain>
    </source>
</reference>
<dbReference type="GO" id="GO:0016779">
    <property type="term" value="F:nucleotidyltransferase activity"/>
    <property type="evidence" value="ECO:0007669"/>
    <property type="project" value="UniProtKB-KW"/>
</dbReference>
<keyword evidence="5" id="KW-0805">Transcription regulation</keyword>
<feature type="compositionally biased region" description="Acidic residues" evidence="9">
    <location>
        <begin position="54"/>
        <end position="91"/>
    </location>
</feature>
<evidence type="ECO:0000313" key="13">
    <source>
        <dbReference type="Proteomes" id="UP000233387"/>
    </source>
</evidence>
<dbReference type="GO" id="GO:0006352">
    <property type="term" value="P:DNA-templated transcription initiation"/>
    <property type="evidence" value="ECO:0007669"/>
    <property type="project" value="InterPro"/>
</dbReference>
<evidence type="ECO:0000313" key="12">
    <source>
        <dbReference type="EMBL" id="PKQ68582.1"/>
    </source>
</evidence>
<sequence length="516" mass="59496">MQKLGLHQSLQQKLSPQQIQFIKLLQIPTAELEARIQEEIAENPALEQGKDDNYDFEDSETESEEDISFGEEDNTDDYDDENNEYDDNDSDAYEQNEAISDMNIDEYLQAEEESYKTQDTNYSTDDEEKNFPIVAGTTFVEFLETQLGFLKLSEKEQIIGKHIIGTLDNDGYLRRELKALVGDLALTYYIEVTEKEVEAVLKKIQQFDPPGVAARNLQECLLIQLKRKKYEEIHTDEEKQILDWAIEIIEDNFEEFTKKHYDKIEKRLGLSDEELKSVLKLITKLNPKPGNSSDSEGSGSQQIIPDFIITNNNGKLDIALNARNAPQLRISPSFADMLDTYQKSKRQDKGVKETIAFVKQKLDAAKWFIDAIKQRQQTLLKTMHAIATYQYEFFLEGDETKLKPMILKDIAEKIDMDISTVSRVVSSKYVQTEFGVYPLKHFFSEGIATDEGEEASSREVKAKLKEFVDNEDKREPLSDEKLERMLKEAGYHIARRTVAKYREQLGIPVARLRKEI</sequence>
<dbReference type="InterPro" id="IPR000394">
    <property type="entry name" value="RNA_pol_sigma_54"/>
</dbReference>
<dbReference type="AlphaFoldDB" id="A0A2N3IE25"/>
<dbReference type="RefSeq" id="WP_101358917.1">
    <property type="nucleotide sequence ID" value="NZ_NKXO01000024.1"/>
</dbReference>
<keyword evidence="6" id="KW-0731">Sigma factor</keyword>
<evidence type="ECO:0000259" key="10">
    <source>
        <dbReference type="Pfam" id="PF04552"/>
    </source>
</evidence>
<feature type="domain" description="RNA polymerase sigma factor 54 DNA-binding" evidence="10">
    <location>
        <begin position="357"/>
        <end position="514"/>
    </location>
</feature>
<dbReference type="GO" id="GO:0001216">
    <property type="term" value="F:DNA-binding transcription activator activity"/>
    <property type="evidence" value="ECO:0007669"/>
    <property type="project" value="InterPro"/>
</dbReference>
<dbReference type="OrthoDB" id="9814402at2"/>
<keyword evidence="3" id="KW-0808">Transferase</keyword>
<evidence type="ECO:0000256" key="9">
    <source>
        <dbReference type="SAM" id="MobiDB-lite"/>
    </source>
</evidence>
<dbReference type="GO" id="GO:0000428">
    <property type="term" value="C:DNA-directed RNA polymerase complex"/>
    <property type="evidence" value="ECO:0007669"/>
    <property type="project" value="UniProtKB-KW"/>
</dbReference>
<dbReference type="GO" id="GO:0003677">
    <property type="term" value="F:DNA binding"/>
    <property type="evidence" value="ECO:0007669"/>
    <property type="project" value="UniProtKB-KW"/>
</dbReference>
<evidence type="ECO:0000259" key="11">
    <source>
        <dbReference type="Pfam" id="PF04963"/>
    </source>
</evidence>
<feature type="region of interest" description="Disordered" evidence="9">
    <location>
        <begin position="38"/>
        <end position="91"/>
    </location>
</feature>
<evidence type="ECO:0000256" key="6">
    <source>
        <dbReference type="ARBA" id="ARBA00023082"/>
    </source>
</evidence>
<dbReference type="Gene3D" id="1.10.10.1330">
    <property type="entry name" value="RNA polymerase sigma-54 factor, core-binding domain"/>
    <property type="match status" value="1"/>
</dbReference>
<organism evidence="12 13">
    <name type="scientific">Raineya orbicola</name>
    <dbReference type="NCBI Taxonomy" id="2016530"/>
    <lineage>
        <taxon>Bacteria</taxon>
        <taxon>Pseudomonadati</taxon>
        <taxon>Bacteroidota</taxon>
        <taxon>Cytophagia</taxon>
        <taxon>Cytophagales</taxon>
        <taxon>Raineyaceae</taxon>
        <taxon>Raineya</taxon>
    </lineage>
</organism>
<dbReference type="PROSITE" id="PS50044">
    <property type="entry name" value="SIGMA54_3"/>
    <property type="match status" value="1"/>
</dbReference>
<dbReference type="InterPro" id="IPR007634">
    <property type="entry name" value="RNA_pol_sigma_54_DNA-bd"/>
</dbReference>
<evidence type="ECO:0000256" key="8">
    <source>
        <dbReference type="ARBA" id="ARBA00023163"/>
    </source>
</evidence>
<dbReference type="Gene3D" id="1.10.10.60">
    <property type="entry name" value="Homeodomain-like"/>
    <property type="match status" value="1"/>
</dbReference>
<evidence type="ECO:0000256" key="7">
    <source>
        <dbReference type="ARBA" id="ARBA00023125"/>
    </source>
</evidence>
<dbReference type="GO" id="GO:0016987">
    <property type="term" value="F:sigma factor activity"/>
    <property type="evidence" value="ECO:0007669"/>
    <property type="project" value="UniProtKB-KW"/>
</dbReference>
<protein>
    <submittedName>
        <fullName evidence="12">RNA polymerase sigma-54 factor</fullName>
    </submittedName>
</protein>
<dbReference type="Proteomes" id="UP000233387">
    <property type="component" value="Unassembled WGS sequence"/>
</dbReference>
<dbReference type="Pfam" id="PF04963">
    <property type="entry name" value="Sigma54_CBD"/>
    <property type="match status" value="1"/>
</dbReference>
<evidence type="ECO:0000256" key="1">
    <source>
        <dbReference type="ARBA" id="ARBA00008798"/>
    </source>
</evidence>
<feature type="domain" description="RNA polymerase sigma factor 54 core-binding" evidence="11">
    <location>
        <begin position="136"/>
        <end position="333"/>
    </location>
</feature>
<keyword evidence="7" id="KW-0238">DNA-binding</keyword>
<name>A0A2N3IE25_9BACT</name>